<dbReference type="Pfam" id="PF08378">
    <property type="entry name" value="NERD"/>
    <property type="match status" value="1"/>
</dbReference>
<feature type="domain" description="NERD" evidence="1">
    <location>
        <begin position="41"/>
        <end position="157"/>
    </location>
</feature>
<name>A0A494Z2G3_9BACI</name>
<dbReference type="PROSITE" id="PS50965">
    <property type="entry name" value="NERD"/>
    <property type="match status" value="1"/>
</dbReference>
<gene>
    <name evidence="2" type="ORF">D8M05_06860</name>
</gene>
<dbReference type="RefSeq" id="WP_121129990.1">
    <property type="nucleotide sequence ID" value="NZ_JBHUFK010000003.1"/>
</dbReference>
<dbReference type="InterPro" id="IPR011528">
    <property type="entry name" value="NERD"/>
</dbReference>
<evidence type="ECO:0000259" key="1">
    <source>
        <dbReference type="PROSITE" id="PS50965"/>
    </source>
</evidence>
<dbReference type="AlphaFoldDB" id="A0A494Z2G3"/>
<dbReference type="Proteomes" id="UP000281813">
    <property type="component" value="Unassembled WGS sequence"/>
</dbReference>
<proteinExistence type="predicted"/>
<dbReference type="EMBL" id="RBZO01000008">
    <property type="protein sequence ID" value="RKQ16591.1"/>
    <property type="molecule type" value="Genomic_DNA"/>
</dbReference>
<keyword evidence="3" id="KW-1185">Reference proteome</keyword>
<comment type="caution">
    <text evidence="2">The sequence shown here is derived from an EMBL/GenBank/DDBJ whole genome shotgun (WGS) entry which is preliminary data.</text>
</comment>
<organism evidence="2 3">
    <name type="scientific">Oceanobacillus bengalensis</name>
    <dbReference type="NCBI Taxonomy" id="1435466"/>
    <lineage>
        <taxon>Bacteria</taxon>
        <taxon>Bacillati</taxon>
        <taxon>Bacillota</taxon>
        <taxon>Bacilli</taxon>
        <taxon>Bacillales</taxon>
        <taxon>Bacillaceae</taxon>
        <taxon>Oceanobacillus</taxon>
    </lineage>
</organism>
<evidence type="ECO:0000313" key="3">
    <source>
        <dbReference type="Proteomes" id="UP000281813"/>
    </source>
</evidence>
<accession>A0A494Z2G3</accession>
<protein>
    <submittedName>
        <fullName evidence="2">NERD domain-containing protein</fullName>
    </submittedName>
</protein>
<dbReference type="OrthoDB" id="569879at2"/>
<reference evidence="2 3" key="1">
    <citation type="journal article" date="2015" name="Antonie Van Leeuwenhoek">
        <title>Oceanobacillus bengalensis sp. nov., a bacterium isolated from seawater of the Bay of Bengal.</title>
        <authorList>
            <person name="Yongchang O."/>
            <person name="Xiang W."/>
            <person name="Wang G."/>
        </authorList>
    </citation>
    <scope>NUCLEOTIDE SEQUENCE [LARGE SCALE GENOMIC DNA]</scope>
    <source>
        <strain evidence="2 3">MCCC 1K00260</strain>
    </source>
</reference>
<sequence length="342" mass="40327">MTITPRPKPYTVLCYEALFRWLKEKHRHNKILNQDYGHQLAGHLGEQQVDYKLSIYPHNNFRYFQGIRLKINHKFFQMDGVLLFNSFILILEIKNWKGTLQYNPETNSITQTFQNVKKNYQNPITQVNNHEMQLNSWLQEVPGIFGVPIESLVVISDSTTIFNSPNNNPELYKKMIYADSLIQKINELKIKHTKKLLKKEEIDYLEETFLRCDTPLKPNLIKQYKIPSEYFINGIECSHCGHSPMSRLYKSWQCAKCYYKDPLAHERKILDYFLLFNSSITNKECRSILQLNNDNTAYTLLNSMGLKQTGKNKGRKYHAPSLDNFPQKSYVPNKRINILDYN</sequence>
<evidence type="ECO:0000313" key="2">
    <source>
        <dbReference type="EMBL" id="RKQ16591.1"/>
    </source>
</evidence>